<name>A0ABT2WJ97_9BACI</name>
<sequence>MNIHTEILEINVNEIREHKHNSLLFSKLNDELYIDLKENIRLHGILQPLLLTEDFTIICGHNRWNIAKELRYSKVPCKIVHGSQTEILELMISDNSLRRGMEKNILKLIEQAYQLSQIETVREGAISMGIKKSKFERLKKLYNLIDEFKDLLVDKTLTFGAGYELATKDAETQMRYYQKLRNLTKICENDVKNIENSQELYKSSWNYLKKKVQKQNKKYLSDIRTLLDHLNDKSKNDAQNYINLLTAILTENEKEEN</sequence>
<dbReference type="Pfam" id="PF02195">
    <property type="entry name" value="ParB_N"/>
    <property type="match status" value="1"/>
</dbReference>
<keyword evidence="1" id="KW-0238">DNA-binding</keyword>
<dbReference type="InterPro" id="IPR003115">
    <property type="entry name" value="ParB_N"/>
</dbReference>
<dbReference type="SMART" id="SM00470">
    <property type="entry name" value="ParB"/>
    <property type="match status" value="1"/>
</dbReference>
<dbReference type="RefSeq" id="WP_263062353.1">
    <property type="nucleotide sequence ID" value="NZ_JAOUSE010000075.1"/>
</dbReference>
<dbReference type="PANTHER" id="PTHR33375">
    <property type="entry name" value="CHROMOSOME-PARTITIONING PROTEIN PARB-RELATED"/>
    <property type="match status" value="1"/>
</dbReference>
<evidence type="ECO:0000313" key="3">
    <source>
        <dbReference type="EMBL" id="MCU9595777.1"/>
    </source>
</evidence>
<comment type="caution">
    <text evidence="3">The sequence shown here is derived from an EMBL/GenBank/DDBJ whole genome shotgun (WGS) entry which is preliminary data.</text>
</comment>
<dbReference type="Proteomes" id="UP001208656">
    <property type="component" value="Unassembled WGS sequence"/>
</dbReference>
<dbReference type="Gene3D" id="3.90.1530.30">
    <property type="match status" value="1"/>
</dbReference>
<dbReference type="InterPro" id="IPR036086">
    <property type="entry name" value="ParB/Sulfiredoxin_sf"/>
</dbReference>
<dbReference type="Gene3D" id="1.10.10.2830">
    <property type="match status" value="1"/>
</dbReference>
<gene>
    <name evidence="3" type="ORF">OEV82_15230</name>
</gene>
<dbReference type="SUPFAM" id="SSF110849">
    <property type="entry name" value="ParB/Sulfiredoxin"/>
    <property type="match status" value="1"/>
</dbReference>
<reference evidence="3 4" key="1">
    <citation type="submission" date="2022-10" db="EMBL/GenBank/DDBJ databases">
        <title>Description of Fervidibacillus gen. nov. in the family Fervidibacillaceae fam. nov. with two species, Fervidibacillus albus sp. nov., and Fervidibacillus halotolerans sp. nov., isolated from tidal flat sediments.</title>
        <authorList>
            <person name="Kwon K.K."/>
            <person name="Yang S.-H."/>
        </authorList>
    </citation>
    <scope>NUCLEOTIDE SEQUENCE [LARGE SCALE GENOMIC DNA]</scope>
    <source>
        <strain evidence="3 4">DSM 23332</strain>
    </source>
</reference>
<evidence type="ECO:0000259" key="2">
    <source>
        <dbReference type="SMART" id="SM00470"/>
    </source>
</evidence>
<keyword evidence="4" id="KW-1185">Reference proteome</keyword>
<dbReference type="EMBL" id="JAOUSE010000075">
    <property type="protein sequence ID" value="MCU9595777.1"/>
    <property type="molecule type" value="Genomic_DNA"/>
</dbReference>
<feature type="domain" description="ParB-like N-terminal" evidence="2">
    <location>
        <begin position="8"/>
        <end position="96"/>
    </location>
</feature>
<evidence type="ECO:0000313" key="4">
    <source>
        <dbReference type="Proteomes" id="UP001208656"/>
    </source>
</evidence>
<dbReference type="PANTHER" id="PTHR33375:SF1">
    <property type="entry name" value="CHROMOSOME-PARTITIONING PROTEIN PARB-RELATED"/>
    <property type="match status" value="1"/>
</dbReference>
<accession>A0ABT2WJ97</accession>
<proteinExistence type="predicted"/>
<dbReference type="SUPFAM" id="SSF109709">
    <property type="entry name" value="KorB DNA-binding domain-like"/>
    <property type="match status" value="1"/>
</dbReference>
<protein>
    <submittedName>
        <fullName evidence="3">ParB/RepB/Spo0J family partition protein</fullName>
    </submittedName>
</protein>
<organism evidence="3 4">
    <name type="scientific">Pallidibacillus thermolactis</name>
    <dbReference type="NCBI Taxonomy" id="251051"/>
    <lineage>
        <taxon>Bacteria</taxon>
        <taxon>Bacillati</taxon>
        <taxon>Bacillota</taxon>
        <taxon>Bacilli</taxon>
        <taxon>Bacillales</taxon>
        <taxon>Bacillaceae</taxon>
        <taxon>Pallidibacillus</taxon>
    </lineage>
</organism>
<evidence type="ECO:0000256" key="1">
    <source>
        <dbReference type="ARBA" id="ARBA00023125"/>
    </source>
</evidence>
<dbReference type="InterPro" id="IPR050336">
    <property type="entry name" value="Chromosome_partition/occlusion"/>
</dbReference>